<feature type="transmembrane region" description="Helical" evidence="1">
    <location>
        <begin position="28"/>
        <end position="48"/>
    </location>
</feature>
<accession>A0A544QW36</accession>
<dbReference type="EMBL" id="SGJB01000006">
    <property type="protein sequence ID" value="TQQ84901.1"/>
    <property type="molecule type" value="Genomic_DNA"/>
</dbReference>
<comment type="caution">
    <text evidence="2">The sequence shown here is derived from an EMBL/GenBank/DDBJ whole genome shotgun (WGS) entry which is preliminary data.</text>
</comment>
<keyword evidence="3" id="KW-1185">Reference proteome</keyword>
<gene>
    <name evidence="2" type="ORF">EXD82_04565</name>
</gene>
<evidence type="ECO:0000313" key="3">
    <source>
        <dbReference type="Proteomes" id="UP000317863"/>
    </source>
</evidence>
<proteinExistence type="predicted"/>
<evidence type="ECO:0000313" key="2">
    <source>
        <dbReference type="EMBL" id="TQQ84901.1"/>
    </source>
</evidence>
<dbReference type="Proteomes" id="UP000317863">
    <property type="component" value="Unassembled WGS sequence"/>
</dbReference>
<evidence type="ECO:0000256" key="1">
    <source>
        <dbReference type="SAM" id="Phobius"/>
    </source>
</evidence>
<keyword evidence="1" id="KW-1133">Transmembrane helix</keyword>
<reference evidence="2 3" key="1">
    <citation type="submission" date="2019-02" db="EMBL/GenBank/DDBJ databases">
        <title>Peptostreptococcaceae bacterium ZHW00191 nov., a new bacterium isolated from the human gut.</title>
        <authorList>
            <person name="Zhou H.-W."/>
            <person name="Chen X.-J."/>
        </authorList>
    </citation>
    <scope>NUCLEOTIDE SEQUENCE [LARGE SCALE GENOMIC DNA]</scope>
    <source>
        <strain evidence="2 3">ZHW00191</strain>
    </source>
</reference>
<dbReference type="AlphaFoldDB" id="A0A544QW36"/>
<name>A0A544QW36_9FIRM</name>
<dbReference type="RefSeq" id="WP_142535731.1">
    <property type="nucleotide sequence ID" value="NZ_SGJB01000006.1"/>
</dbReference>
<sequence>MKKTIFSEALFYLIFMILIYFTVGNDKIHAYILVAGYIISCVILYISYSYMDRLTGMGYGLVKALPPLAFVSTAMLYQIKNSLYSNAMIPILLVLVAYILLRIYYTKKKSNVK</sequence>
<feature type="transmembrane region" description="Helical" evidence="1">
    <location>
        <begin position="60"/>
        <end position="77"/>
    </location>
</feature>
<keyword evidence="1" id="KW-0812">Transmembrane</keyword>
<protein>
    <submittedName>
        <fullName evidence="2">Uncharacterized protein</fullName>
    </submittedName>
</protein>
<feature type="transmembrane region" description="Helical" evidence="1">
    <location>
        <begin position="5"/>
        <end position="22"/>
    </location>
</feature>
<feature type="transmembrane region" description="Helical" evidence="1">
    <location>
        <begin position="83"/>
        <end position="105"/>
    </location>
</feature>
<keyword evidence="1" id="KW-0472">Membrane</keyword>
<organism evidence="2 3">
    <name type="scientific">Peptacetobacter hominis</name>
    <dbReference type="NCBI Taxonomy" id="2743610"/>
    <lineage>
        <taxon>Bacteria</taxon>
        <taxon>Bacillati</taxon>
        <taxon>Bacillota</taxon>
        <taxon>Clostridia</taxon>
        <taxon>Peptostreptococcales</taxon>
        <taxon>Peptostreptococcaceae</taxon>
        <taxon>Peptacetobacter</taxon>
    </lineage>
</organism>